<organism evidence="2 3">
    <name type="scientific">Xylaria bambusicola</name>
    <dbReference type="NCBI Taxonomy" id="326684"/>
    <lineage>
        <taxon>Eukaryota</taxon>
        <taxon>Fungi</taxon>
        <taxon>Dikarya</taxon>
        <taxon>Ascomycota</taxon>
        <taxon>Pezizomycotina</taxon>
        <taxon>Sordariomycetes</taxon>
        <taxon>Xylariomycetidae</taxon>
        <taxon>Xylariales</taxon>
        <taxon>Xylariaceae</taxon>
        <taxon>Xylaria</taxon>
    </lineage>
</organism>
<reference evidence="2 3" key="1">
    <citation type="submission" date="2023-10" db="EMBL/GenBank/DDBJ databases">
        <title>Draft genome sequence of Xylaria bambusicola isolate GMP-LS, the root and basal stem rot pathogen of sugarcane in Indonesia.</title>
        <authorList>
            <person name="Selvaraj P."/>
            <person name="Muralishankar V."/>
            <person name="Muruganantham S."/>
            <person name="Sp S."/>
            <person name="Haryani S."/>
            <person name="Lau K.J.X."/>
            <person name="Naqvi N.I."/>
        </authorList>
    </citation>
    <scope>NUCLEOTIDE SEQUENCE [LARGE SCALE GENOMIC DNA]</scope>
    <source>
        <strain evidence="2">GMP-LS</strain>
    </source>
</reference>
<sequence length="59" mass="6477">MGEGGILGFLCDFISNADNMKLQEWGTEAKTYIPSDNRTEADLPQAREDGKGGKDQRSN</sequence>
<gene>
    <name evidence="2" type="ORF">RRF57_005187</name>
</gene>
<dbReference type="Proteomes" id="UP001305414">
    <property type="component" value="Unassembled WGS sequence"/>
</dbReference>
<dbReference type="AlphaFoldDB" id="A0AAN7UJE1"/>
<name>A0AAN7UJE1_9PEZI</name>
<accession>A0AAN7UJE1</accession>
<dbReference type="EMBL" id="JAWHQM010000011">
    <property type="protein sequence ID" value="KAK5629472.1"/>
    <property type="molecule type" value="Genomic_DNA"/>
</dbReference>
<feature type="compositionally biased region" description="Basic and acidic residues" evidence="1">
    <location>
        <begin position="37"/>
        <end position="59"/>
    </location>
</feature>
<protein>
    <submittedName>
        <fullName evidence="2">Uncharacterized protein</fullName>
    </submittedName>
</protein>
<feature type="region of interest" description="Disordered" evidence="1">
    <location>
        <begin position="33"/>
        <end position="59"/>
    </location>
</feature>
<evidence type="ECO:0000313" key="2">
    <source>
        <dbReference type="EMBL" id="KAK5629472.1"/>
    </source>
</evidence>
<evidence type="ECO:0000256" key="1">
    <source>
        <dbReference type="SAM" id="MobiDB-lite"/>
    </source>
</evidence>
<keyword evidence="3" id="KW-1185">Reference proteome</keyword>
<evidence type="ECO:0000313" key="3">
    <source>
        <dbReference type="Proteomes" id="UP001305414"/>
    </source>
</evidence>
<proteinExistence type="predicted"/>
<comment type="caution">
    <text evidence="2">The sequence shown here is derived from an EMBL/GenBank/DDBJ whole genome shotgun (WGS) entry which is preliminary data.</text>
</comment>